<evidence type="ECO:0000256" key="1">
    <source>
        <dbReference type="ARBA" id="ARBA00022737"/>
    </source>
</evidence>
<dbReference type="Pfam" id="PF13041">
    <property type="entry name" value="PPR_2"/>
    <property type="match status" value="3"/>
</dbReference>
<dbReference type="PROSITE" id="PS51375">
    <property type="entry name" value="PPR"/>
    <property type="match status" value="6"/>
</dbReference>
<dbReference type="Proteomes" id="UP000541444">
    <property type="component" value="Unassembled WGS sequence"/>
</dbReference>
<feature type="region of interest" description="Disordered" evidence="3">
    <location>
        <begin position="267"/>
        <end position="294"/>
    </location>
</feature>
<feature type="repeat" description="PPR" evidence="2">
    <location>
        <begin position="79"/>
        <end position="113"/>
    </location>
</feature>
<dbReference type="EMBL" id="JACGCM010000427">
    <property type="protein sequence ID" value="KAF6172434.1"/>
    <property type="molecule type" value="Genomic_DNA"/>
</dbReference>
<feature type="repeat" description="PPR" evidence="2">
    <location>
        <begin position="44"/>
        <end position="78"/>
    </location>
</feature>
<evidence type="ECO:0000256" key="2">
    <source>
        <dbReference type="PROSITE-ProRule" id="PRU00708"/>
    </source>
</evidence>
<dbReference type="NCBIfam" id="TIGR00756">
    <property type="entry name" value="PPR"/>
    <property type="match status" value="6"/>
</dbReference>
<feature type="repeat" description="PPR" evidence="2">
    <location>
        <begin position="220"/>
        <end position="254"/>
    </location>
</feature>
<protein>
    <recommendedName>
        <fullName evidence="6">Pentatricopeptide repeat-containing protein</fullName>
    </recommendedName>
</protein>
<reference evidence="4 5" key="1">
    <citation type="journal article" date="2020" name="IScience">
        <title>Genome Sequencing of the Endangered Kingdonia uniflora (Circaeasteraceae, Ranunculales) Reveals Potential Mechanisms of Evolutionary Specialization.</title>
        <authorList>
            <person name="Sun Y."/>
            <person name="Deng T."/>
            <person name="Zhang A."/>
            <person name="Moore M.J."/>
            <person name="Landis J.B."/>
            <person name="Lin N."/>
            <person name="Zhang H."/>
            <person name="Zhang X."/>
            <person name="Huang J."/>
            <person name="Zhang X."/>
            <person name="Sun H."/>
            <person name="Wang H."/>
        </authorList>
    </citation>
    <scope>NUCLEOTIDE SEQUENCE [LARGE SCALE GENOMIC DNA]</scope>
    <source>
        <strain evidence="4">TB1705</strain>
        <tissue evidence="4">Leaf</tissue>
    </source>
</reference>
<feature type="repeat" description="PPR" evidence="2">
    <location>
        <begin position="184"/>
        <end position="219"/>
    </location>
</feature>
<name>A0A7J7NZS4_9MAGN</name>
<evidence type="ECO:0008006" key="6">
    <source>
        <dbReference type="Google" id="ProtNLM"/>
    </source>
</evidence>
<comment type="caution">
    <text evidence="4">The sequence shown here is derived from an EMBL/GenBank/DDBJ whole genome shotgun (WGS) entry which is preliminary data.</text>
</comment>
<organism evidence="4 5">
    <name type="scientific">Kingdonia uniflora</name>
    <dbReference type="NCBI Taxonomy" id="39325"/>
    <lineage>
        <taxon>Eukaryota</taxon>
        <taxon>Viridiplantae</taxon>
        <taxon>Streptophyta</taxon>
        <taxon>Embryophyta</taxon>
        <taxon>Tracheophyta</taxon>
        <taxon>Spermatophyta</taxon>
        <taxon>Magnoliopsida</taxon>
        <taxon>Ranunculales</taxon>
        <taxon>Circaeasteraceae</taxon>
        <taxon>Kingdonia</taxon>
    </lineage>
</organism>
<dbReference type="AlphaFoldDB" id="A0A7J7NZS4"/>
<keyword evidence="5" id="KW-1185">Reference proteome</keyword>
<dbReference type="Gene3D" id="1.25.40.10">
    <property type="entry name" value="Tetratricopeptide repeat domain"/>
    <property type="match status" value="2"/>
</dbReference>
<proteinExistence type="predicted"/>
<evidence type="ECO:0000256" key="3">
    <source>
        <dbReference type="SAM" id="MobiDB-lite"/>
    </source>
</evidence>
<feature type="repeat" description="PPR" evidence="2">
    <location>
        <begin position="149"/>
        <end position="183"/>
    </location>
</feature>
<feature type="compositionally biased region" description="Basic and acidic residues" evidence="3">
    <location>
        <begin position="267"/>
        <end position="277"/>
    </location>
</feature>
<dbReference type="OrthoDB" id="185373at2759"/>
<keyword evidence="1" id="KW-0677">Repeat</keyword>
<evidence type="ECO:0000313" key="5">
    <source>
        <dbReference type="Proteomes" id="UP000541444"/>
    </source>
</evidence>
<sequence>MNEMLRKGLKMDTVALNTFLYTLCNLKKLDEAYKLLHYKGYDPDEVSYSTLIMGCFKVEDVDRALKLWNEMKEREIIPSVVTYNSLIGGLCKPGMTEKAMTKLNELLESGLVPDETTYNTLIHGYCLEGNIEKAFQFHDKMLSNSFKPDVATCNILLHGLCKRDMIEKALKFFNKWVLKGKILDIITYNTLINCLCRKGRIDDDALVLFSKLEENKIGPDQFTYNSILCGLAEAGRTGESEEFLSKMIESGILPDHSALATATRVISDKGQSEKDQEVLVSETPHTNSDSETYSKRINDLCKKKKL</sequence>
<feature type="repeat" description="PPR" evidence="2">
    <location>
        <begin position="114"/>
        <end position="148"/>
    </location>
</feature>
<dbReference type="InterPro" id="IPR002885">
    <property type="entry name" value="PPR_rpt"/>
</dbReference>
<dbReference type="PANTHER" id="PTHR47932:SF47">
    <property type="entry name" value="PENTACOTRIPEPTIDE-REPEAT REGION OF PRORP DOMAIN-CONTAINING PROTEIN"/>
    <property type="match status" value="1"/>
</dbReference>
<dbReference type="SUPFAM" id="SSF81901">
    <property type="entry name" value="HCP-like"/>
    <property type="match status" value="1"/>
</dbReference>
<accession>A0A7J7NZS4</accession>
<dbReference type="PANTHER" id="PTHR47932">
    <property type="entry name" value="ATPASE EXPRESSION PROTEIN 3"/>
    <property type="match status" value="1"/>
</dbReference>
<dbReference type="InterPro" id="IPR011990">
    <property type="entry name" value="TPR-like_helical_dom_sf"/>
</dbReference>
<gene>
    <name evidence="4" type="ORF">GIB67_006947</name>
</gene>
<evidence type="ECO:0000313" key="4">
    <source>
        <dbReference type="EMBL" id="KAF6172434.1"/>
    </source>
</evidence>